<dbReference type="AlphaFoldDB" id="A0A3S3MCU3"/>
<name>A0A3S3MCU3_9MAGN</name>
<evidence type="ECO:0000256" key="1">
    <source>
        <dbReference type="SAM" id="MobiDB-lite"/>
    </source>
</evidence>
<dbReference type="EMBL" id="QPKB01000003">
    <property type="protein sequence ID" value="RWR81235.1"/>
    <property type="molecule type" value="Genomic_DNA"/>
</dbReference>
<dbReference type="Proteomes" id="UP000283530">
    <property type="component" value="Unassembled WGS sequence"/>
</dbReference>
<accession>A0A3S3MCU3</accession>
<reference evidence="2 3" key="1">
    <citation type="journal article" date="2019" name="Nat. Plants">
        <title>Stout camphor tree genome fills gaps in understanding of flowering plant genome evolution.</title>
        <authorList>
            <person name="Chaw S.M."/>
            <person name="Liu Y.C."/>
            <person name="Wu Y.W."/>
            <person name="Wang H.Y."/>
            <person name="Lin C.I."/>
            <person name="Wu C.S."/>
            <person name="Ke H.M."/>
            <person name="Chang L.Y."/>
            <person name="Hsu C.Y."/>
            <person name="Yang H.T."/>
            <person name="Sudianto E."/>
            <person name="Hsu M.H."/>
            <person name="Wu K.P."/>
            <person name="Wang L.N."/>
            <person name="Leebens-Mack J.H."/>
            <person name="Tsai I.J."/>
        </authorList>
    </citation>
    <scope>NUCLEOTIDE SEQUENCE [LARGE SCALE GENOMIC DNA]</scope>
    <source>
        <strain evidence="3">cv. Chaw 1501</strain>
        <tissue evidence="2">Young leaves</tissue>
    </source>
</reference>
<evidence type="ECO:0000313" key="3">
    <source>
        <dbReference type="Proteomes" id="UP000283530"/>
    </source>
</evidence>
<sequence length="174" mass="19402">MQLHAEVRLNRLKSITQKKETDVNNPTLIGRKAPNRKKIPKAHDLFLLLPVSHAVEAGIRCRISSSSFPLVDVSSHLHHFCRIHHASNLPRARFDLNQCPEQRIPSRLSSASHPPDPNQVIFLLYMDDPISFHPTLFSQTLPAGNEVEEFSSSDPGGGSPNHAGNTQVFSFTSR</sequence>
<proteinExistence type="predicted"/>
<protein>
    <submittedName>
        <fullName evidence="2">Uncharacterized protein</fullName>
    </submittedName>
</protein>
<feature type="region of interest" description="Disordered" evidence="1">
    <location>
        <begin position="146"/>
        <end position="174"/>
    </location>
</feature>
<keyword evidence="3" id="KW-1185">Reference proteome</keyword>
<gene>
    <name evidence="2" type="ORF">CKAN_00990900</name>
</gene>
<evidence type="ECO:0000313" key="2">
    <source>
        <dbReference type="EMBL" id="RWR81235.1"/>
    </source>
</evidence>
<comment type="caution">
    <text evidence="2">The sequence shown here is derived from an EMBL/GenBank/DDBJ whole genome shotgun (WGS) entry which is preliminary data.</text>
</comment>
<organism evidence="2 3">
    <name type="scientific">Cinnamomum micranthum f. kanehirae</name>
    <dbReference type="NCBI Taxonomy" id="337451"/>
    <lineage>
        <taxon>Eukaryota</taxon>
        <taxon>Viridiplantae</taxon>
        <taxon>Streptophyta</taxon>
        <taxon>Embryophyta</taxon>
        <taxon>Tracheophyta</taxon>
        <taxon>Spermatophyta</taxon>
        <taxon>Magnoliopsida</taxon>
        <taxon>Magnoliidae</taxon>
        <taxon>Laurales</taxon>
        <taxon>Lauraceae</taxon>
        <taxon>Cinnamomum</taxon>
    </lineage>
</organism>
<feature type="compositionally biased region" description="Polar residues" evidence="1">
    <location>
        <begin position="162"/>
        <end position="174"/>
    </location>
</feature>